<dbReference type="InterPro" id="IPR027417">
    <property type="entry name" value="P-loop_NTPase"/>
</dbReference>
<comment type="similarity">
    <text evidence="3">Belongs to the small GTPase superfamily. Rab family.</text>
</comment>
<keyword evidence="9" id="KW-0342">GTP-binding</keyword>
<gene>
    <name evidence="13" type="primary">RAB7A</name>
</gene>
<keyword evidence="5" id="KW-0488">Methylation</keyword>
<dbReference type="Ensembl" id="ENSMMDT00005047391.1">
    <property type="protein sequence ID" value="ENSMMDP00005046470.1"/>
    <property type="gene ID" value="ENSMMDG00005021229.1"/>
</dbReference>
<dbReference type="AlphaFoldDB" id="A0A667ZUD4"/>
<dbReference type="GO" id="GO:0090385">
    <property type="term" value="P:phagosome-lysosome fusion"/>
    <property type="evidence" value="ECO:0007669"/>
    <property type="project" value="TreeGrafter"/>
</dbReference>
<dbReference type="SMART" id="SM00174">
    <property type="entry name" value="RHO"/>
    <property type="match status" value="1"/>
</dbReference>
<protein>
    <submittedName>
        <fullName evidence="13">RAB7A, member RAS oncogene family</fullName>
    </submittedName>
</protein>
<evidence type="ECO:0000256" key="11">
    <source>
        <dbReference type="ARBA" id="ARBA00023288"/>
    </source>
</evidence>
<dbReference type="GO" id="GO:0045335">
    <property type="term" value="C:phagocytic vesicle"/>
    <property type="evidence" value="ECO:0007669"/>
    <property type="project" value="TreeGrafter"/>
</dbReference>
<dbReference type="InterPro" id="IPR001806">
    <property type="entry name" value="Small_GTPase"/>
</dbReference>
<dbReference type="SUPFAM" id="SSF52540">
    <property type="entry name" value="P-loop containing nucleoside triphosphate hydrolases"/>
    <property type="match status" value="1"/>
</dbReference>
<dbReference type="Pfam" id="PF00071">
    <property type="entry name" value="Ras"/>
    <property type="match status" value="1"/>
</dbReference>
<evidence type="ECO:0000256" key="5">
    <source>
        <dbReference type="ARBA" id="ARBA00022481"/>
    </source>
</evidence>
<dbReference type="PANTHER" id="PTHR47981">
    <property type="entry name" value="RAB FAMILY"/>
    <property type="match status" value="1"/>
</dbReference>
<proteinExistence type="inferred from homology"/>
<dbReference type="GO" id="GO:0005765">
    <property type="term" value="C:lysosomal membrane"/>
    <property type="evidence" value="ECO:0007669"/>
    <property type="project" value="UniProtKB-SubCell"/>
</dbReference>
<sequence>MTSRKKVLLKVIILGDSGVGKTSLMNQYVNKKFSNQYKATIGADFLTKEVMVDDRLVTMQVTTKRAQAWCQSKNNIPYFETSAKEAINVEQAFQTIARNALKQETEVELYNEFPEPIKLERNDRAKPSAESCSC</sequence>
<keyword evidence="7" id="KW-0967">Endosome</keyword>
<evidence type="ECO:0000256" key="8">
    <source>
        <dbReference type="ARBA" id="ARBA00022927"/>
    </source>
</evidence>
<dbReference type="SMART" id="SM00175">
    <property type="entry name" value="RAB"/>
    <property type="match status" value="1"/>
</dbReference>
<accession>A0A667ZUD4</accession>
<dbReference type="PANTHER" id="PTHR47981:SF13">
    <property type="entry name" value="RAS-RELATED PROTEIN RAB-7A"/>
    <property type="match status" value="1"/>
</dbReference>
<dbReference type="GO" id="GO:0031902">
    <property type="term" value="C:late endosome membrane"/>
    <property type="evidence" value="ECO:0007669"/>
    <property type="project" value="UniProtKB-SubCell"/>
</dbReference>
<dbReference type="PROSITE" id="PS51419">
    <property type="entry name" value="RAB"/>
    <property type="match status" value="1"/>
</dbReference>
<keyword evidence="8" id="KW-0653">Protein transport</keyword>
<keyword evidence="11" id="KW-0449">Lipoprotein</keyword>
<evidence type="ECO:0000313" key="13">
    <source>
        <dbReference type="Ensembl" id="ENSMMDP00005046470.1"/>
    </source>
</evidence>
<dbReference type="Proteomes" id="UP000472263">
    <property type="component" value="Chromosome 5"/>
</dbReference>
<dbReference type="GeneTree" id="ENSGT00940000155864"/>
<evidence type="ECO:0000256" key="2">
    <source>
        <dbReference type="ARBA" id="ARBA00004656"/>
    </source>
</evidence>
<keyword evidence="12" id="KW-0636">Prenylation</keyword>
<dbReference type="Gene3D" id="3.40.50.300">
    <property type="entry name" value="P-loop containing nucleotide triphosphate hydrolases"/>
    <property type="match status" value="2"/>
</dbReference>
<evidence type="ECO:0000256" key="12">
    <source>
        <dbReference type="ARBA" id="ARBA00023289"/>
    </source>
</evidence>
<dbReference type="GO" id="GO:0015031">
    <property type="term" value="P:protein transport"/>
    <property type="evidence" value="ECO:0007669"/>
    <property type="project" value="UniProtKB-KW"/>
</dbReference>
<dbReference type="GO" id="GO:0008333">
    <property type="term" value="P:endosome to lysosome transport"/>
    <property type="evidence" value="ECO:0007669"/>
    <property type="project" value="TreeGrafter"/>
</dbReference>
<evidence type="ECO:0000256" key="4">
    <source>
        <dbReference type="ARBA" id="ARBA00022448"/>
    </source>
</evidence>
<reference evidence="13" key="3">
    <citation type="submission" date="2025-09" db="UniProtKB">
        <authorList>
            <consortium name="Ensembl"/>
        </authorList>
    </citation>
    <scope>IDENTIFICATION</scope>
</reference>
<dbReference type="FunFam" id="3.40.50.300:FF:001309">
    <property type="entry name" value="RAB7A, member RAS oncogene family"/>
    <property type="match status" value="1"/>
</dbReference>
<dbReference type="GO" id="GO:0003924">
    <property type="term" value="F:GTPase activity"/>
    <property type="evidence" value="ECO:0007669"/>
    <property type="project" value="InterPro"/>
</dbReference>
<evidence type="ECO:0000256" key="9">
    <source>
        <dbReference type="ARBA" id="ARBA00023134"/>
    </source>
</evidence>
<dbReference type="SMART" id="SM00173">
    <property type="entry name" value="RAS"/>
    <property type="match status" value="1"/>
</dbReference>
<keyword evidence="4" id="KW-0813">Transport</keyword>
<name>A0A667ZUD4_9TELE</name>
<keyword evidence="6" id="KW-0547">Nucleotide-binding</keyword>
<comment type="subcellular location">
    <subcellularLocation>
        <location evidence="1">Late endosome membrane</location>
    </subcellularLocation>
    <subcellularLocation>
        <location evidence="2">Lysosome membrane</location>
    </subcellularLocation>
</comment>
<evidence type="ECO:0000256" key="7">
    <source>
        <dbReference type="ARBA" id="ARBA00022753"/>
    </source>
</evidence>
<organism evidence="13 14">
    <name type="scientific">Myripristis murdjan</name>
    <name type="common">pinecone soldierfish</name>
    <dbReference type="NCBI Taxonomy" id="586833"/>
    <lineage>
        <taxon>Eukaryota</taxon>
        <taxon>Metazoa</taxon>
        <taxon>Chordata</taxon>
        <taxon>Craniata</taxon>
        <taxon>Vertebrata</taxon>
        <taxon>Euteleostomi</taxon>
        <taxon>Actinopterygii</taxon>
        <taxon>Neopterygii</taxon>
        <taxon>Teleostei</taxon>
        <taxon>Neoteleostei</taxon>
        <taxon>Acanthomorphata</taxon>
        <taxon>Holocentriformes</taxon>
        <taxon>Holocentridae</taxon>
        <taxon>Myripristis</taxon>
    </lineage>
</organism>
<evidence type="ECO:0000256" key="1">
    <source>
        <dbReference type="ARBA" id="ARBA00004414"/>
    </source>
</evidence>
<evidence type="ECO:0000256" key="6">
    <source>
        <dbReference type="ARBA" id="ARBA00022741"/>
    </source>
</evidence>
<evidence type="ECO:0000313" key="14">
    <source>
        <dbReference type="Proteomes" id="UP000472263"/>
    </source>
</evidence>
<dbReference type="FunFam" id="3.40.50.300:FF:001289">
    <property type="entry name" value="RAB7a, member RAS oncogene family"/>
    <property type="match status" value="1"/>
</dbReference>
<evidence type="ECO:0000256" key="10">
    <source>
        <dbReference type="ARBA" id="ARBA00023136"/>
    </source>
</evidence>
<dbReference type="GO" id="GO:0005525">
    <property type="term" value="F:GTP binding"/>
    <property type="evidence" value="ECO:0007669"/>
    <property type="project" value="UniProtKB-KW"/>
</dbReference>
<dbReference type="PRINTS" id="PR00449">
    <property type="entry name" value="RASTRNSFRMNG"/>
</dbReference>
<evidence type="ECO:0000256" key="3">
    <source>
        <dbReference type="ARBA" id="ARBA00006270"/>
    </source>
</evidence>
<reference evidence="13" key="1">
    <citation type="submission" date="2019-06" db="EMBL/GenBank/DDBJ databases">
        <authorList>
            <consortium name="Wellcome Sanger Institute Data Sharing"/>
        </authorList>
    </citation>
    <scope>NUCLEOTIDE SEQUENCE [LARGE SCALE GENOMIC DNA]</scope>
</reference>
<keyword evidence="10" id="KW-0472">Membrane</keyword>
<keyword evidence="14" id="KW-1185">Reference proteome</keyword>
<reference evidence="13" key="2">
    <citation type="submission" date="2025-08" db="UniProtKB">
        <authorList>
            <consortium name="Ensembl"/>
        </authorList>
    </citation>
    <scope>IDENTIFICATION</scope>
</reference>